<dbReference type="STRING" id="1209962.L0PDH9"/>
<dbReference type="AlphaFoldDB" id="L0PDH9"/>
<dbReference type="EMBL" id="CAKM01000252">
    <property type="protein sequence ID" value="CCJ30441.1"/>
    <property type="molecule type" value="Genomic_DNA"/>
</dbReference>
<dbReference type="FunCoup" id="L0PDH9">
    <property type="interactions" value="1"/>
</dbReference>
<dbReference type="VEuPathDB" id="FungiDB:PNEJI1_001330"/>
<dbReference type="Proteomes" id="UP000010422">
    <property type="component" value="Unassembled WGS sequence"/>
</dbReference>
<keyword evidence="1" id="KW-0175">Coiled coil</keyword>
<feature type="coiled-coil region" evidence="1">
    <location>
        <begin position="807"/>
        <end position="871"/>
    </location>
</feature>
<gene>
    <name evidence="2" type="ORF">PNEJI1_001330</name>
</gene>
<dbReference type="InterPro" id="IPR038609">
    <property type="entry name" value="HDA1_su2/3_sf"/>
</dbReference>
<protein>
    <submittedName>
        <fullName evidence="2">Uncharacterized protein</fullName>
    </submittedName>
</protein>
<proteinExistence type="predicted"/>
<evidence type="ECO:0000256" key="1">
    <source>
        <dbReference type="SAM" id="Coils"/>
    </source>
</evidence>
<accession>L0PDH9</accession>
<dbReference type="InParanoid" id="L0PDH9"/>
<dbReference type="Gene3D" id="3.40.50.12360">
    <property type="match status" value="1"/>
</dbReference>
<evidence type="ECO:0000313" key="2">
    <source>
        <dbReference type="EMBL" id="CCJ30441.1"/>
    </source>
</evidence>
<evidence type="ECO:0000313" key="3">
    <source>
        <dbReference type="Proteomes" id="UP000010422"/>
    </source>
</evidence>
<sequence>MWNYDKCGSSVSEKKHKNVFMNENKEPYTHHSSASVLDTMDALDTFDSSLSSTPFESLEYTLDLSELGDSSSIAFKKSEDLKTFDSTLGTYHTSPMKTSLSSINADTQIKDVLDTAINDISMSQNDNDQGRFLEDTVSSIYHITNDNNTKPLNFHMGMFSKSDSIFIADNNVPNISVDKHDDRIDKNDKEIDVLKASEYGKENPLKGIHYDSISVNYSSRQLRSPLPSEKVSTWLSHNESMQLEIFDDSHIQTSTSTMNIHEDVSGSIEYNCPTTCISRGSELSGTEKDNISVKSKISDAKVSTKFESSISTAYTSDSFLISLRSIQNKPHRELYLQLILQYNDLIQEFCSLPSPDKTFIKKVHRFINILTMLTIHPYLIFKSKIPNETFEEIKLEHLLCFSPKFGFLAWIISDSEILLGLLEIFLQKLNILYLKINQYSEDININETMKGKNVEVQCIVIFNQDNEMKNYIIPITVNSIEHIQLCIKDIPQNLYFQNVVKVTILLRKFAGILPSNQFFSNESAQLVYNWIQGDYKDRWMLPIVSDLKELAITLAHKDSRLISEMQLNNLIELEEKISQHDNHLYNELYLEIQKTPSIATKSDSFDSDDKKILGNLFNQFEISHLQSNDHNSIVNDQLNYLTLNLETIQKPYSNNDGISNVKTERELMYMEINNLKNDVCKIQGKLKDTENELLNFKIACDRLQKRYEEMQEQYRCLKLEHENTVNIKDMLQKRLNDLQEDYICVKDKNSSFHEEKLKDISLDFEKQEKVPSNVMYDSVKECFEENLHLKKIIENKTSDFEFLRLQYQEASSSAANLANEVKELESENIRLRNKAEGEAIRLNEMMIQLLEKNMSKRIEELETQNSLYLKQLRLKAKDNSTRKVSIHECRSVFDTFHDIKSIPHERLGKNMNSQNSEDLNGHSVSETVMNINEF</sequence>
<reference evidence="2 3" key="1">
    <citation type="journal article" date="2012" name="MBio">
        <title>De novo assembly of the Pneumocystis jirovecii genome from a single bronchoalveolar lavage fluid specimen from a patient.</title>
        <authorList>
            <person name="Cisse O.H."/>
            <person name="Pagni M."/>
            <person name="Hauser P.M."/>
        </authorList>
    </citation>
    <scope>NUCLEOTIDE SEQUENCE [LARGE SCALE GENOMIC DNA]</scope>
    <source>
        <strain evidence="2 3">SE8</strain>
    </source>
</reference>
<comment type="caution">
    <text evidence="2">The sequence shown here is derived from an EMBL/GenBank/DDBJ whole genome shotgun (WGS) entry which is preliminary data.</text>
</comment>
<organism evidence="3">
    <name type="scientific">Pneumocystis jirovecii</name>
    <name type="common">Human pneumocystis pneumonia agent</name>
    <dbReference type="NCBI Taxonomy" id="42068"/>
    <lineage>
        <taxon>Eukaryota</taxon>
        <taxon>Fungi</taxon>
        <taxon>Dikarya</taxon>
        <taxon>Ascomycota</taxon>
        <taxon>Taphrinomycotina</taxon>
        <taxon>Pneumocystomycetes</taxon>
        <taxon>Pneumocystaceae</taxon>
        <taxon>Pneumocystis</taxon>
    </lineage>
</organism>
<name>L0PDH9_PNEJI</name>
<feature type="coiled-coil region" evidence="1">
    <location>
        <begin position="686"/>
        <end position="748"/>
    </location>
</feature>